<protein>
    <recommendedName>
        <fullName evidence="3">DNA helicase</fullName>
    </recommendedName>
</protein>
<dbReference type="InterPro" id="IPR047717">
    <property type="entry name" value="CC_star_Cory"/>
</dbReference>
<organism evidence="1 2">
    <name type="scientific">Halobacillus dabanensis</name>
    <dbReference type="NCBI Taxonomy" id="240302"/>
    <lineage>
        <taxon>Bacteria</taxon>
        <taxon>Bacillati</taxon>
        <taxon>Bacillota</taxon>
        <taxon>Bacilli</taxon>
        <taxon>Bacillales</taxon>
        <taxon>Bacillaceae</taxon>
        <taxon>Halobacillus</taxon>
    </lineage>
</organism>
<dbReference type="STRING" id="240302.BN982_01464"/>
<proteinExistence type="predicted"/>
<gene>
    <name evidence="1" type="ORF">SAMN04487936_102270</name>
</gene>
<accession>A0A1I3RKJ7</accession>
<dbReference type="Pfam" id="PF25952">
    <property type="entry name" value="DUF7990"/>
    <property type="match status" value="1"/>
</dbReference>
<keyword evidence="2" id="KW-1185">Reference proteome</keyword>
<dbReference type="eggNOG" id="ENOG5032S6W">
    <property type="taxonomic scope" value="Bacteria"/>
</dbReference>
<dbReference type="EMBL" id="FOSB01000002">
    <property type="protein sequence ID" value="SFJ46372.1"/>
    <property type="molecule type" value="Genomic_DNA"/>
</dbReference>
<sequence>MKDVMIIRPGKEIGLGCCGGICSEPDSFVPMEEEFAHHDKDRDKLGEWDRRMVIGQESEWKVDYVDSRNLSAIVVCFAKHRKAGNITAFSALRSIIFRMKYNTLFINGEWKQGELLRREGMETKFSLKRLFELYDEVLSLPHKQEIARELRDEDDLFLLMVYSDMLGIPNPAFYYTLELYPYIIEKFHDWHLRMGMEKSPLDGIRCC</sequence>
<dbReference type="Proteomes" id="UP000183557">
    <property type="component" value="Unassembled WGS sequence"/>
</dbReference>
<evidence type="ECO:0000313" key="1">
    <source>
        <dbReference type="EMBL" id="SFJ46372.1"/>
    </source>
</evidence>
<name>A0A1I3RKJ7_HALDA</name>
<dbReference type="NCBIfam" id="NF041419">
    <property type="entry name" value="CC_star_Cory"/>
    <property type="match status" value="1"/>
</dbReference>
<dbReference type="AlphaFoldDB" id="A0A1I3RKJ7"/>
<evidence type="ECO:0008006" key="3">
    <source>
        <dbReference type="Google" id="ProtNLM"/>
    </source>
</evidence>
<dbReference type="InterPro" id="IPR058303">
    <property type="entry name" value="DUF7990"/>
</dbReference>
<reference evidence="2" key="1">
    <citation type="submission" date="2016-10" db="EMBL/GenBank/DDBJ databases">
        <authorList>
            <person name="Varghese N."/>
            <person name="Submissions S."/>
        </authorList>
    </citation>
    <scope>NUCLEOTIDE SEQUENCE [LARGE SCALE GENOMIC DNA]</scope>
    <source>
        <strain evidence="2">CGMCC 1.3704</strain>
    </source>
</reference>
<evidence type="ECO:0000313" key="2">
    <source>
        <dbReference type="Proteomes" id="UP000183557"/>
    </source>
</evidence>